<dbReference type="OrthoDB" id="9798188at2"/>
<dbReference type="PANTHER" id="PTHR22777">
    <property type="entry name" value="HEMOLYSIN-RELATED"/>
    <property type="match status" value="1"/>
</dbReference>
<dbReference type="RefSeq" id="WP_022790494.1">
    <property type="nucleotide sequence ID" value="NZ_JACJKL010000015.1"/>
</dbReference>
<feature type="transmembrane region" description="Helical" evidence="4">
    <location>
        <begin position="6"/>
        <end position="27"/>
    </location>
</feature>
<dbReference type="InterPro" id="IPR044751">
    <property type="entry name" value="Ion_transp-like_CBS"/>
</dbReference>
<evidence type="ECO:0000259" key="5">
    <source>
        <dbReference type="PROSITE" id="PS51371"/>
    </source>
</evidence>
<dbReference type="InterPro" id="IPR036318">
    <property type="entry name" value="FAD-bd_PCMH-like_sf"/>
</dbReference>
<dbReference type="EMBL" id="UHFX01000003">
    <property type="protein sequence ID" value="SUO04923.1"/>
    <property type="molecule type" value="Genomic_DNA"/>
</dbReference>
<dbReference type="SMART" id="SM01091">
    <property type="entry name" value="CorC_HlyC"/>
    <property type="match status" value="1"/>
</dbReference>
<keyword evidence="4" id="KW-1133">Transmembrane helix</keyword>
<dbReference type="GO" id="GO:0005886">
    <property type="term" value="C:plasma membrane"/>
    <property type="evidence" value="ECO:0007669"/>
    <property type="project" value="TreeGrafter"/>
</dbReference>
<feature type="transmembrane region" description="Helical" evidence="4">
    <location>
        <begin position="69"/>
        <end position="87"/>
    </location>
</feature>
<keyword evidence="4" id="KW-0812">Transmembrane</keyword>
<proteinExistence type="predicted"/>
<evidence type="ECO:0000313" key="7">
    <source>
        <dbReference type="Proteomes" id="UP000255523"/>
    </source>
</evidence>
<gene>
    <name evidence="6" type="primary">corC</name>
    <name evidence="6" type="ORF">NCTC11087_01852</name>
</gene>
<keyword evidence="7" id="KW-1185">Reference proteome</keyword>
<dbReference type="InterPro" id="IPR046342">
    <property type="entry name" value="CBS_dom_sf"/>
</dbReference>
<dbReference type="SUPFAM" id="SSF54631">
    <property type="entry name" value="CBS-domain pair"/>
    <property type="match status" value="1"/>
</dbReference>
<organism evidence="6 7">
    <name type="scientific">Faecalicoccus pleomorphus</name>
    <dbReference type="NCBI Taxonomy" id="1323"/>
    <lineage>
        <taxon>Bacteria</taxon>
        <taxon>Bacillati</taxon>
        <taxon>Bacillota</taxon>
        <taxon>Erysipelotrichia</taxon>
        <taxon>Erysipelotrichales</taxon>
        <taxon>Erysipelotrichaceae</taxon>
        <taxon>Faecalicoccus</taxon>
    </lineage>
</organism>
<accession>A0A380LNV2</accession>
<dbReference type="Pfam" id="PF03471">
    <property type="entry name" value="CorC_HlyC"/>
    <property type="match status" value="1"/>
</dbReference>
<keyword evidence="4" id="KW-0472">Membrane</keyword>
<dbReference type="CDD" id="cd04590">
    <property type="entry name" value="CBS_pair_CorC_HlyC_assoc"/>
    <property type="match status" value="1"/>
</dbReference>
<feature type="domain" description="CBS" evidence="5">
    <location>
        <begin position="239"/>
        <end position="299"/>
    </location>
</feature>
<evidence type="ECO:0000256" key="2">
    <source>
        <dbReference type="ARBA" id="ARBA00023122"/>
    </source>
</evidence>
<name>A0A380LNV2_9FIRM</name>
<dbReference type="Gene3D" id="3.10.580.10">
    <property type="entry name" value="CBS-domain"/>
    <property type="match status" value="1"/>
</dbReference>
<dbReference type="Gene3D" id="3.30.465.10">
    <property type="match status" value="1"/>
</dbReference>
<dbReference type="InterPro" id="IPR000644">
    <property type="entry name" value="CBS_dom"/>
</dbReference>
<protein>
    <submittedName>
        <fullName evidence="6">CBS domain-containing protein</fullName>
    </submittedName>
</protein>
<dbReference type="GeneID" id="77462792"/>
<dbReference type="Proteomes" id="UP000255523">
    <property type="component" value="Unassembled WGS sequence"/>
</dbReference>
<evidence type="ECO:0000313" key="6">
    <source>
        <dbReference type="EMBL" id="SUO04923.1"/>
    </source>
</evidence>
<dbReference type="Pfam" id="PF00571">
    <property type="entry name" value="CBS"/>
    <property type="match status" value="1"/>
</dbReference>
<sequence>MKVLIYTLIYLLLLGFLSLWQGTLSLIKVSEKRKKVPQLVTIQFLIGLLLCGYTLLLQAKLQPYFTNDYLMYGVLLVWCTYSFIIVHRSCKGFGVKKEKQLARRLKPLTMLLQILCTPLTFFVRIPVLNESEEVTEEDIREMIQTSQESGHIEEPQKELFDNVFEFDDTSVEEICTHRSEVICLFLEDDMDQWKQVIHDNRHTFYPICQEDEDDVVGVLDTRDYFRMDAQNQDYILAHAVDKPLFVLENTKADDCFMEMKKRKYYFAIVIDEYGGMSGIVTLHDIVETILGEMYEEEDEEEPEEIQKLDQNSFRIYGSASLEDVQKELNIPLPVQDYDTFGGYLLSSYGSVPDDGEQFDIHFDHMDVTVKEMKNHRVMETIVNVIQNEEENKDETVTGSD</sequence>
<keyword evidence="1" id="KW-0677">Repeat</keyword>
<dbReference type="SUPFAM" id="SSF56176">
    <property type="entry name" value="FAD-binding/transporter-associated domain-like"/>
    <property type="match status" value="1"/>
</dbReference>
<dbReference type="InterPro" id="IPR005170">
    <property type="entry name" value="Transptr-assoc_dom"/>
</dbReference>
<dbReference type="GO" id="GO:0050660">
    <property type="term" value="F:flavin adenine dinucleotide binding"/>
    <property type="evidence" value="ECO:0007669"/>
    <property type="project" value="InterPro"/>
</dbReference>
<reference evidence="6 7" key="1">
    <citation type="submission" date="2018-06" db="EMBL/GenBank/DDBJ databases">
        <authorList>
            <consortium name="Pathogen Informatics"/>
            <person name="Doyle S."/>
        </authorList>
    </citation>
    <scope>NUCLEOTIDE SEQUENCE [LARGE SCALE GENOMIC DNA]</scope>
    <source>
        <strain evidence="6 7">NCTC11087</strain>
    </source>
</reference>
<dbReference type="AlphaFoldDB" id="A0A380LNV2"/>
<dbReference type="PANTHER" id="PTHR22777:SF17">
    <property type="entry name" value="UPF0053 PROTEIN SLL0260"/>
    <property type="match status" value="1"/>
</dbReference>
<dbReference type="InterPro" id="IPR016169">
    <property type="entry name" value="FAD-bd_PCMH_sub2"/>
</dbReference>
<evidence type="ECO:0000256" key="1">
    <source>
        <dbReference type="ARBA" id="ARBA00022737"/>
    </source>
</evidence>
<evidence type="ECO:0000256" key="3">
    <source>
        <dbReference type="PROSITE-ProRule" id="PRU00703"/>
    </source>
</evidence>
<keyword evidence="2 3" id="KW-0129">CBS domain</keyword>
<feature type="transmembrane region" description="Helical" evidence="4">
    <location>
        <begin position="39"/>
        <end position="57"/>
    </location>
</feature>
<dbReference type="PROSITE" id="PS51371">
    <property type="entry name" value="CBS"/>
    <property type="match status" value="1"/>
</dbReference>
<evidence type="ECO:0000256" key="4">
    <source>
        <dbReference type="SAM" id="Phobius"/>
    </source>
</evidence>